<evidence type="ECO:0000313" key="3">
    <source>
        <dbReference type="Proteomes" id="UP000183461"/>
    </source>
</evidence>
<feature type="transmembrane region" description="Helical" evidence="1">
    <location>
        <begin position="239"/>
        <end position="257"/>
    </location>
</feature>
<feature type="transmembrane region" description="Helical" evidence="1">
    <location>
        <begin position="6"/>
        <end position="27"/>
    </location>
</feature>
<protein>
    <submittedName>
        <fullName evidence="2">EpsG family protein</fullName>
    </submittedName>
</protein>
<keyword evidence="1" id="KW-1133">Transmembrane helix</keyword>
<dbReference type="Pfam" id="PF14897">
    <property type="entry name" value="EpsG"/>
    <property type="match status" value="1"/>
</dbReference>
<evidence type="ECO:0000313" key="2">
    <source>
        <dbReference type="EMBL" id="SFW21623.1"/>
    </source>
</evidence>
<dbReference type="InterPro" id="IPR049458">
    <property type="entry name" value="EpsG-like"/>
</dbReference>
<proteinExistence type="predicted"/>
<evidence type="ECO:0000256" key="1">
    <source>
        <dbReference type="SAM" id="Phobius"/>
    </source>
</evidence>
<reference evidence="2 3" key="1">
    <citation type="submission" date="2016-11" db="EMBL/GenBank/DDBJ databases">
        <authorList>
            <person name="Jaros S."/>
            <person name="Januszkiewicz K."/>
            <person name="Wedrychowicz H."/>
        </authorList>
    </citation>
    <scope>NUCLEOTIDE SEQUENCE [LARGE SCALE GENOMIC DNA]</scope>
    <source>
        <strain evidence="2 3">YL228</strain>
    </source>
</reference>
<organism evidence="2 3">
    <name type="scientific">Ruminococcus flavefaciens</name>
    <dbReference type="NCBI Taxonomy" id="1265"/>
    <lineage>
        <taxon>Bacteria</taxon>
        <taxon>Bacillati</taxon>
        <taxon>Bacillota</taxon>
        <taxon>Clostridia</taxon>
        <taxon>Eubacteriales</taxon>
        <taxon>Oscillospiraceae</taxon>
        <taxon>Ruminococcus</taxon>
    </lineage>
</organism>
<gene>
    <name evidence="2" type="ORF">SAMN02910280_1127</name>
</gene>
<feature type="transmembrane region" description="Helical" evidence="1">
    <location>
        <begin position="86"/>
        <end position="111"/>
    </location>
</feature>
<sequence>MASQITLASSFFYSVITIFVFVLSLLVKKSNSKICLGILLFVMCFVAGFRNINVGRDTAEYVKIFNISYNGLTFNKDPGFSLLCRILMHICNHYSFLLLFFSLIIYGFTLFRFWELRDKSDFCISVFSFYSFYYFESLNIMRQFCAIAIVFWGTRFITKRKYLFFIISVIIATLFFHKSAIIGGLYLVMELFSWKDLKKIQRYFLVVIISISGIGFLTLNVAEYTKQYDHYFDVKESNVGMRIPMLLFAFFLSIILYRQYKYPLSRYGKYIHNYEQGREYVLRNSRLYYLVGCLLASIGYFYDFMGRIGYYFILFVFVYFGIIFKEDKKHFRFSSKPLLVSLIMFIVGYVLYGYLFKINGSAHHPYHFVWC</sequence>
<feature type="transmembrane region" description="Helical" evidence="1">
    <location>
        <begin position="34"/>
        <end position="52"/>
    </location>
</feature>
<accession>A0A1K1MEU5</accession>
<keyword evidence="1" id="KW-0472">Membrane</keyword>
<feature type="transmembrane region" description="Helical" evidence="1">
    <location>
        <begin position="308"/>
        <end position="325"/>
    </location>
</feature>
<feature type="transmembrane region" description="Helical" evidence="1">
    <location>
        <begin position="200"/>
        <end position="219"/>
    </location>
</feature>
<feature type="transmembrane region" description="Helical" evidence="1">
    <location>
        <begin position="132"/>
        <end position="152"/>
    </location>
</feature>
<dbReference type="EMBL" id="FPIP01000002">
    <property type="protein sequence ID" value="SFW21623.1"/>
    <property type="molecule type" value="Genomic_DNA"/>
</dbReference>
<dbReference type="AlphaFoldDB" id="A0A1K1MEU5"/>
<dbReference type="Proteomes" id="UP000183461">
    <property type="component" value="Unassembled WGS sequence"/>
</dbReference>
<dbReference type="RefSeq" id="WP_072299496.1">
    <property type="nucleotide sequence ID" value="NZ_FPIP01000002.1"/>
</dbReference>
<feature type="transmembrane region" description="Helical" evidence="1">
    <location>
        <begin position="337"/>
        <end position="356"/>
    </location>
</feature>
<keyword evidence="1" id="KW-0812">Transmembrane</keyword>
<name>A0A1K1MEU5_RUMFL</name>
<feature type="transmembrane region" description="Helical" evidence="1">
    <location>
        <begin position="164"/>
        <end position="188"/>
    </location>
</feature>